<evidence type="ECO:0000259" key="1">
    <source>
        <dbReference type="PROSITE" id="PS50887"/>
    </source>
</evidence>
<dbReference type="SUPFAM" id="SSF55073">
    <property type="entry name" value="Nucleotide cyclase"/>
    <property type="match status" value="1"/>
</dbReference>
<protein>
    <submittedName>
        <fullName evidence="2">Diguanylate cyclase (GGDEF)-like protein</fullName>
    </submittedName>
</protein>
<dbReference type="PROSITE" id="PS50887">
    <property type="entry name" value="GGDEF"/>
    <property type="match status" value="1"/>
</dbReference>
<organism evidence="2 3">
    <name type="scientific">Leifsonia aquatica</name>
    <name type="common">Corynebacterium aquaticum</name>
    <dbReference type="NCBI Taxonomy" id="144185"/>
    <lineage>
        <taxon>Bacteria</taxon>
        <taxon>Bacillati</taxon>
        <taxon>Actinomycetota</taxon>
        <taxon>Actinomycetes</taxon>
        <taxon>Micrococcales</taxon>
        <taxon>Microbacteriaceae</taxon>
        <taxon>Leifsonia</taxon>
    </lineage>
</organism>
<dbReference type="CDD" id="cd01949">
    <property type="entry name" value="GGDEF"/>
    <property type="match status" value="1"/>
</dbReference>
<dbReference type="Gene3D" id="3.30.70.270">
    <property type="match status" value="1"/>
</dbReference>
<dbReference type="Pfam" id="PF00990">
    <property type="entry name" value="GGDEF"/>
    <property type="match status" value="1"/>
</dbReference>
<dbReference type="EMBL" id="JACHVP010000002">
    <property type="protein sequence ID" value="MBB2967835.1"/>
    <property type="molecule type" value="Genomic_DNA"/>
</dbReference>
<dbReference type="NCBIfam" id="TIGR00254">
    <property type="entry name" value="GGDEF"/>
    <property type="match status" value="1"/>
</dbReference>
<reference evidence="2 3" key="1">
    <citation type="submission" date="2020-08" db="EMBL/GenBank/DDBJ databases">
        <title>Sequencing the genomes of 1000 actinobacteria strains.</title>
        <authorList>
            <person name="Klenk H.-P."/>
        </authorList>
    </citation>
    <scope>NUCLEOTIDE SEQUENCE [LARGE SCALE GENOMIC DNA]</scope>
    <source>
        <strain evidence="2 3">DSM 20146</strain>
    </source>
</reference>
<dbReference type="InterPro" id="IPR003018">
    <property type="entry name" value="GAF"/>
</dbReference>
<dbReference type="Gene3D" id="3.30.450.40">
    <property type="match status" value="1"/>
</dbReference>
<dbReference type="InterPro" id="IPR029787">
    <property type="entry name" value="Nucleotide_cyclase"/>
</dbReference>
<gene>
    <name evidence="2" type="ORF">FHX33_002598</name>
</gene>
<dbReference type="InterPro" id="IPR050469">
    <property type="entry name" value="Diguanylate_Cyclase"/>
</dbReference>
<dbReference type="PANTHER" id="PTHR45138">
    <property type="entry name" value="REGULATORY COMPONENTS OF SENSORY TRANSDUCTION SYSTEM"/>
    <property type="match status" value="1"/>
</dbReference>
<keyword evidence="3" id="KW-1185">Reference proteome</keyword>
<evidence type="ECO:0000313" key="2">
    <source>
        <dbReference type="EMBL" id="MBB2967835.1"/>
    </source>
</evidence>
<dbReference type="GO" id="GO:0052621">
    <property type="term" value="F:diguanylate cyclase activity"/>
    <property type="evidence" value="ECO:0007669"/>
    <property type="project" value="TreeGrafter"/>
</dbReference>
<dbReference type="PANTHER" id="PTHR45138:SF9">
    <property type="entry name" value="DIGUANYLATE CYCLASE DGCM-RELATED"/>
    <property type="match status" value="1"/>
</dbReference>
<dbReference type="AlphaFoldDB" id="A0A7W4YKD8"/>
<sequence>MSLSDIDVDIDFGEVARMQPFPRALIDRSHVVLDANVALEVWAARPAAELVGTPLATVLGVDEGGLSAALATGNPGGIRLGTTAHGYQGTRSSVVIRAVRVSGGRTIVAFDPELAAVGEWTQALGRRESDRLQLLLSASVAFAKTRSELELGELLSETARRAFNATACSVHTGAPGSYELVAGENLLASEWPADAPPRAGLTVELGRVVTIESPDEGDLVVPGMGLSDVFRRAGVFSVIGAPIIEDGTPFGAFACYFDQPRTFDDQAVPLAEALAELAGQVLVRLRLEERLRRAAMLDEVTGLSNRRLFDQNLQRRERAQADQVAVLFVDLDGFKAVNDSLGHAAGDEVLRVVAERLTRVFRAEDEIARYGGDEFVVALHVADTSDALELADRARAAIAEPIDGIPAGLTITASVGIAITEGPAADQPVDYLIRLADQAMYAAKRSGGDQAVVYHGHQHSQRLDVVDPAAISRRERVSES</sequence>
<dbReference type="GO" id="GO:1902201">
    <property type="term" value="P:negative regulation of bacterial-type flagellum-dependent cell motility"/>
    <property type="evidence" value="ECO:0007669"/>
    <property type="project" value="TreeGrafter"/>
</dbReference>
<evidence type="ECO:0000313" key="3">
    <source>
        <dbReference type="Proteomes" id="UP000538196"/>
    </source>
</evidence>
<dbReference type="SMART" id="SM00267">
    <property type="entry name" value="GGDEF"/>
    <property type="match status" value="1"/>
</dbReference>
<dbReference type="InterPro" id="IPR000160">
    <property type="entry name" value="GGDEF_dom"/>
</dbReference>
<dbReference type="GO" id="GO:0005886">
    <property type="term" value="C:plasma membrane"/>
    <property type="evidence" value="ECO:0007669"/>
    <property type="project" value="TreeGrafter"/>
</dbReference>
<proteinExistence type="predicted"/>
<dbReference type="SUPFAM" id="SSF55781">
    <property type="entry name" value="GAF domain-like"/>
    <property type="match status" value="1"/>
</dbReference>
<dbReference type="InterPro" id="IPR043128">
    <property type="entry name" value="Rev_trsase/Diguanyl_cyclase"/>
</dbReference>
<dbReference type="InterPro" id="IPR029016">
    <property type="entry name" value="GAF-like_dom_sf"/>
</dbReference>
<dbReference type="FunFam" id="3.30.70.270:FF:000001">
    <property type="entry name" value="Diguanylate cyclase domain protein"/>
    <property type="match status" value="1"/>
</dbReference>
<accession>A0A7W4YKD8</accession>
<dbReference type="SMART" id="SM00065">
    <property type="entry name" value="GAF"/>
    <property type="match status" value="1"/>
</dbReference>
<dbReference type="RefSeq" id="WP_021765704.1">
    <property type="nucleotide sequence ID" value="NZ_JACHVP010000002.1"/>
</dbReference>
<name>A0A7W4YKD8_LEIAQ</name>
<dbReference type="Proteomes" id="UP000538196">
    <property type="component" value="Unassembled WGS sequence"/>
</dbReference>
<comment type="caution">
    <text evidence="2">The sequence shown here is derived from an EMBL/GenBank/DDBJ whole genome shotgun (WGS) entry which is preliminary data.</text>
</comment>
<dbReference type="Pfam" id="PF13185">
    <property type="entry name" value="GAF_2"/>
    <property type="match status" value="1"/>
</dbReference>
<dbReference type="GO" id="GO:0043709">
    <property type="term" value="P:cell adhesion involved in single-species biofilm formation"/>
    <property type="evidence" value="ECO:0007669"/>
    <property type="project" value="TreeGrafter"/>
</dbReference>
<feature type="domain" description="GGDEF" evidence="1">
    <location>
        <begin position="322"/>
        <end position="456"/>
    </location>
</feature>